<dbReference type="Pfam" id="PF13855">
    <property type="entry name" value="LRR_8"/>
    <property type="match status" value="1"/>
</dbReference>
<dbReference type="InterPro" id="IPR003591">
    <property type="entry name" value="Leu-rich_rpt_typical-subtyp"/>
</dbReference>
<evidence type="ECO:0000256" key="8">
    <source>
        <dbReference type="ARBA" id="ARBA00022989"/>
    </source>
</evidence>
<dbReference type="SUPFAM" id="SSF52047">
    <property type="entry name" value="RNI-like"/>
    <property type="match status" value="1"/>
</dbReference>
<keyword evidence="11" id="KW-1015">Disulfide bond</keyword>
<evidence type="ECO:0000256" key="10">
    <source>
        <dbReference type="ARBA" id="ARBA00023136"/>
    </source>
</evidence>
<evidence type="ECO:0000313" key="14">
    <source>
        <dbReference type="EnsemblMetazoa" id="BGLB020638-PA"/>
    </source>
</evidence>
<dbReference type="VEuPathDB" id="VectorBase:BGLB020638"/>
<reference evidence="14" key="1">
    <citation type="submission" date="2020-05" db="UniProtKB">
        <authorList>
            <consortium name="EnsemblMetazoa"/>
        </authorList>
    </citation>
    <scope>IDENTIFICATION</scope>
    <source>
        <strain evidence="14">BB02</strain>
    </source>
</reference>
<dbReference type="Proteomes" id="UP000076420">
    <property type="component" value="Unassembled WGS sequence"/>
</dbReference>
<keyword evidence="9" id="KW-0406">Ion transport</keyword>
<dbReference type="AlphaFoldDB" id="A0A2C9KKA6"/>
<feature type="signal peptide" evidence="13">
    <location>
        <begin position="1"/>
        <end position="21"/>
    </location>
</feature>
<evidence type="ECO:0008006" key="16">
    <source>
        <dbReference type="Google" id="ProtNLM"/>
    </source>
</evidence>
<comment type="subcellular location">
    <subcellularLocation>
        <location evidence="1">Cell membrane</location>
        <topology evidence="1">Single-pass membrane protein</topology>
    </subcellularLocation>
</comment>
<evidence type="ECO:0000256" key="5">
    <source>
        <dbReference type="ARBA" id="ARBA00022692"/>
    </source>
</evidence>
<keyword evidence="6 13" id="KW-0732">Signal</keyword>
<evidence type="ECO:0000256" key="6">
    <source>
        <dbReference type="ARBA" id="ARBA00022729"/>
    </source>
</evidence>
<evidence type="ECO:0000256" key="1">
    <source>
        <dbReference type="ARBA" id="ARBA00004162"/>
    </source>
</evidence>
<dbReference type="STRING" id="6526.A0A2C9KKA6"/>
<dbReference type="SMART" id="SM00369">
    <property type="entry name" value="LRR_TYP"/>
    <property type="match status" value="8"/>
</dbReference>
<keyword evidence="8" id="KW-1133">Transmembrane helix</keyword>
<keyword evidence="5" id="KW-0812">Transmembrane</keyword>
<keyword evidence="10" id="KW-0472">Membrane</keyword>
<dbReference type="VEuPathDB" id="VectorBase:BGLAX_043596"/>
<keyword evidence="3" id="KW-1003">Cell membrane</keyword>
<dbReference type="PANTHER" id="PTHR46473:SF10">
    <property type="entry name" value="LD45603P-RELATED"/>
    <property type="match status" value="1"/>
</dbReference>
<dbReference type="InterPro" id="IPR051432">
    <property type="entry name" value="KCNMA1_auxiliary"/>
</dbReference>
<name>A0A2C9KKA6_BIOGL</name>
<dbReference type="Pfam" id="PF13306">
    <property type="entry name" value="LRR_5"/>
    <property type="match status" value="1"/>
</dbReference>
<keyword evidence="4" id="KW-0433">Leucine-rich repeat</keyword>
<dbReference type="Pfam" id="PF00560">
    <property type="entry name" value="LRR_1"/>
    <property type="match status" value="1"/>
</dbReference>
<accession>A0A2C9KKA6</accession>
<organism evidence="14 15">
    <name type="scientific">Biomphalaria glabrata</name>
    <name type="common">Bloodfluke planorb</name>
    <name type="synonym">Freshwater snail</name>
    <dbReference type="NCBI Taxonomy" id="6526"/>
    <lineage>
        <taxon>Eukaryota</taxon>
        <taxon>Metazoa</taxon>
        <taxon>Spiralia</taxon>
        <taxon>Lophotrochozoa</taxon>
        <taxon>Mollusca</taxon>
        <taxon>Gastropoda</taxon>
        <taxon>Heterobranchia</taxon>
        <taxon>Euthyneura</taxon>
        <taxon>Panpulmonata</taxon>
        <taxon>Hygrophila</taxon>
        <taxon>Lymnaeoidea</taxon>
        <taxon>Planorbidae</taxon>
        <taxon>Biomphalaria</taxon>
    </lineage>
</organism>
<dbReference type="PANTHER" id="PTHR46473">
    <property type="entry name" value="GH08155P"/>
    <property type="match status" value="1"/>
</dbReference>
<proteinExistence type="predicted"/>
<dbReference type="InterPro" id="IPR026906">
    <property type="entry name" value="LRR_5"/>
</dbReference>
<keyword evidence="7" id="KW-0677">Repeat</keyword>
<dbReference type="InterPro" id="IPR032675">
    <property type="entry name" value="LRR_dom_sf"/>
</dbReference>
<evidence type="ECO:0000256" key="9">
    <source>
        <dbReference type="ARBA" id="ARBA00023065"/>
    </source>
</evidence>
<evidence type="ECO:0000313" key="15">
    <source>
        <dbReference type="Proteomes" id="UP000076420"/>
    </source>
</evidence>
<dbReference type="KEGG" id="bgt:106057818"/>
<evidence type="ECO:0000256" key="4">
    <source>
        <dbReference type="ARBA" id="ARBA00022614"/>
    </source>
</evidence>
<dbReference type="RefSeq" id="XP_013070592.2">
    <property type="nucleotide sequence ID" value="XM_013215138.2"/>
</dbReference>
<dbReference type="SUPFAM" id="SSF52058">
    <property type="entry name" value="L domain-like"/>
    <property type="match status" value="1"/>
</dbReference>
<dbReference type="InterPro" id="IPR001611">
    <property type="entry name" value="Leu-rich_rpt"/>
</dbReference>
<sequence>MSSTVVVCSCLCALTLALVLAHSTDRTCPSPCKCSQTRLEDIGDIYKVVCSEKKLQVIPSLDILKPVPLPIHLHFNENDIRSIRSLAFPPKVNIDSLDLSRNKQVIIEPMAFTNLAPSLTKLTLEAINLNFDSPLTMLSGLDHLRELSISHNNRKGYVAGAVEKVMVTLLSGSVTRSLRILRMAHCGIRELNKDAFKYLTYLEELDLSNNWFHYVPEAIRSLRHLKKLILVSTKIVKITDDAFLTLSHLEWLEMSRSDIETIEKYAFRGLEKSLKRLYLERCKLKKIPTEEIKHLKKLEYLDLTMNYFETAPAHSFVGEYCLKTLLISGSNLKFDRDTFSGQKDCIIDLAIKQMNLSVIPREALSKLNKLQHLSLERTEIKTLPRSAMVGIKAKTISLAENNLNYIAPGAFLGLPSRVELNLRRTKVSDIDFLLGYEDEAIATVNLDKTELQCRCSMESSLNATLNIAIFGACLKNNKTLIPFDSYMLKSVLSDACEEERSRNAIGSLYKLRSKKLFPLLLVLVRYLSS</sequence>
<evidence type="ECO:0000256" key="7">
    <source>
        <dbReference type="ARBA" id="ARBA00022737"/>
    </source>
</evidence>
<evidence type="ECO:0000256" key="11">
    <source>
        <dbReference type="ARBA" id="ARBA00023157"/>
    </source>
</evidence>
<keyword evidence="2" id="KW-0813">Transport</keyword>
<evidence type="ECO:0000256" key="13">
    <source>
        <dbReference type="SAM" id="SignalP"/>
    </source>
</evidence>
<evidence type="ECO:0000256" key="3">
    <source>
        <dbReference type="ARBA" id="ARBA00022475"/>
    </source>
</evidence>
<dbReference type="OrthoDB" id="2013775at2759"/>
<keyword evidence="12" id="KW-0407">Ion channel</keyword>
<feature type="chain" id="PRO_5012383772" description="LRRNT domain-containing protein" evidence="13">
    <location>
        <begin position="22"/>
        <end position="529"/>
    </location>
</feature>
<evidence type="ECO:0000256" key="2">
    <source>
        <dbReference type="ARBA" id="ARBA00022448"/>
    </source>
</evidence>
<dbReference type="GO" id="GO:0034220">
    <property type="term" value="P:monoatomic ion transmembrane transport"/>
    <property type="evidence" value="ECO:0007669"/>
    <property type="project" value="UniProtKB-KW"/>
</dbReference>
<gene>
    <name evidence="14" type="primary">106057818</name>
</gene>
<evidence type="ECO:0000256" key="12">
    <source>
        <dbReference type="ARBA" id="ARBA00023303"/>
    </source>
</evidence>
<protein>
    <recommendedName>
        <fullName evidence="16">LRRNT domain-containing protein</fullName>
    </recommendedName>
</protein>
<dbReference type="GO" id="GO:0005886">
    <property type="term" value="C:plasma membrane"/>
    <property type="evidence" value="ECO:0007669"/>
    <property type="project" value="UniProtKB-SubCell"/>
</dbReference>
<dbReference type="EnsemblMetazoa" id="BGLB020638-RA">
    <property type="protein sequence ID" value="BGLB020638-PA"/>
    <property type="gene ID" value="BGLB020638"/>
</dbReference>
<dbReference type="Gene3D" id="3.80.10.10">
    <property type="entry name" value="Ribonuclease Inhibitor"/>
    <property type="match status" value="2"/>
</dbReference>